<keyword evidence="4" id="KW-1133">Transmembrane helix</keyword>
<dbReference type="GO" id="GO:0030026">
    <property type="term" value="P:intracellular manganese ion homeostasis"/>
    <property type="evidence" value="ECO:0000318"/>
    <property type="project" value="GO_Central"/>
</dbReference>
<dbReference type="AlphaFoldDB" id="A0A2I4GR06"/>
<dbReference type="OrthoDB" id="409173at2759"/>
<keyword evidence="3" id="KW-0812">Transmembrane</keyword>
<dbReference type="PANTHER" id="PTHR11706">
    <property type="entry name" value="SOLUTE CARRIER PROTEIN FAMILY 11 MEMBER"/>
    <property type="match status" value="1"/>
</dbReference>
<protein>
    <submittedName>
        <fullName evidence="7">Metal transporter Nramp6-like</fullName>
    </submittedName>
</protein>
<keyword evidence="5" id="KW-0472">Membrane</keyword>
<dbReference type="PANTHER" id="PTHR11706:SF54">
    <property type="entry name" value="METAL TRANSPORTER NRAMP1"/>
    <property type="match status" value="1"/>
</dbReference>
<dbReference type="PRINTS" id="PR00447">
    <property type="entry name" value="NATRESASSCMP"/>
</dbReference>
<organism evidence="6 7">
    <name type="scientific">Juglans regia</name>
    <name type="common">English walnut</name>
    <dbReference type="NCBI Taxonomy" id="51240"/>
    <lineage>
        <taxon>Eukaryota</taxon>
        <taxon>Viridiplantae</taxon>
        <taxon>Streptophyta</taxon>
        <taxon>Embryophyta</taxon>
        <taxon>Tracheophyta</taxon>
        <taxon>Spermatophyta</taxon>
        <taxon>Magnoliopsida</taxon>
        <taxon>eudicotyledons</taxon>
        <taxon>Gunneridae</taxon>
        <taxon>Pentapetalae</taxon>
        <taxon>rosids</taxon>
        <taxon>fabids</taxon>
        <taxon>Fagales</taxon>
        <taxon>Juglandaceae</taxon>
        <taxon>Juglans</taxon>
    </lineage>
</organism>
<dbReference type="NCBIfam" id="NF001923">
    <property type="entry name" value="PRK00701.1"/>
    <property type="match status" value="1"/>
</dbReference>
<dbReference type="Proteomes" id="UP000235220">
    <property type="component" value="Chromosome 7"/>
</dbReference>
<dbReference type="KEGG" id="jre:109010061"/>
<dbReference type="FunCoup" id="A0A2I4GR06">
    <property type="interactions" value="153"/>
</dbReference>
<dbReference type="InterPro" id="IPR001046">
    <property type="entry name" value="NRAMP_fam"/>
</dbReference>
<sequence length="545" mass="58980">MAATGTTSGQPQFIASTGSRSFSNAPLIENSDYDQIVVPDRTSWKNLFAYMGPGFLVSIAYIDPGNFETDLQAGAQFKYELLWIILMASCAALIIQSLAANLGVVTGKHLAEHCRAEYPRVPNFILWVLAEIAIVACDIPEVIGTAFALNMLFSIPLWCGVLLTGLSTLVLLALQQYGVRKLEFLITFLVLTIAACFFAELGYAKPAATEVLNGLFVPQLKGNGATGLAISLLGAMVMPHNLFLHSALVLSRKIPRSVRGIQEACRFYLIESAFALMVAFLINVSVISVSGAVCNSTNLNAEDQKSCEDLDLNKASFLLRNVLGSWSSKLFAIALLASGQSSTITGTYAGQYVMQGFLDLRLKPWLRNFLTRSLAIVPSLIVSLIGGSAGAGRLIIIASMILSFELPFALIPLLKFTSSKNKMGIHANSRAIAAVTWIIGSLIMAINIYYLLTGFIKLLFHNHMKLAAAVFLGIFGFSGMAIYLAGIAYLVFRSNKKATHLLALMTTENGQSSNETGNGSIMYSLPREDIVSMQLPQRRDAEGLD</sequence>
<dbReference type="GO" id="GO:0034755">
    <property type="term" value="P:iron ion transmembrane transport"/>
    <property type="evidence" value="ECO:0000318"/>
    <property type="project" value="GO_Central"/>
</dbReference>
<dbReference type="GO" id="GO:0006879">
    <property type="term" value="P:intracellular iron ion homeostasis"/>
    <property type="evidence" value="ECO:0000318"/>
    <property type="project" value="GO_Central"/>
</dbReference>
<evidence type="ECO:0000256" key="1">
    <source>
        <dbReference type="ARBA" id="ARBA00004141"/>
    </source>
</evidence>
<proteinExistence type="inferred from homology"/>
<dbReference type="HAMAP" id="MF_00221">
    <property type="entry name" value="NRAMP"/>
    <property type="match status" value="1"/>
</dbReference>
<name>A0A2I4GR06_JUGRE</name>
<accession>A0A2I4GR06</accession>
<reference evidence="7" key="1">
    <citation type="submission" date="2025-08" db="UniProtKB">
        <authorList>
            <consortium name="RefSeq"/>
        </authorList>
    </citation>
    <scope>IDENTIFICATION</scope>
    <source>
        <tissue evidence="7">Leaves</tissue>
    </source>
</reference>
<dbReference type="NCBIfam" id="TIGR01197">
    <property type="entry name" value="nramp"/>
    <property type="match status" value="1"/>
</dbReference>
<evidence type="ECO:0000256" key="3">
    <source>
        <dbReference type="ARBA" id="ARBA00022692"/>
    </source>
</evidence>
<comment type="subcellular location">
    <subcellularLocation>
        <location evidence="1">Membrane</location>
        <topology evidence="1">Multi-pass membrane protein</topology>
    </subcellularLocation>
</comment>
<gene>
    <name evidence="7" type="primary">LOC109010061</name>
</gene>
<comment type="similarity">
    <text evidence="2">Belongs to the NRAMP (TC 2.A.55) family.</text>
</comment>
<dbReference type="GO" id="GO:0005384">
    <property type="term" value="F:manganese ion transmembrane transporter activity"/>
    <property type="evidence" value="ECO:0000318"/>
    <property type="project" value="GO_Central"/>
</dbReference>
<keyword evidence="6" id="KW-1185">Reference proteome</keyword>
<evidence type="ECO:0000313" key="6">
    <source>
        <dbReference type="Proteomes" id="UP000235220"/>
    </source>
</evidence>
<dbReference type="GeneID" id="109010061"/>
<dbReference type="RefSeq" id="XP_018846317.1">
    <property type="nucleotide sequence ID" value="XM_018990772.2"/>
</dbReference>
<dbReference type="GO" id="GO:0005886">
    <property type="term" value="C:plasma membrane"/>
    <property type="evidence" value="ECO:0000318"/>
    <property type="project" value="GO_Central"/>
</dbReference>
<dbReference type="NCBIfam" id="NF037982">
    <property type="entry name" value="Nramp_1"/>
    <property type="match status" value="1"/>
</dbReference>
<evidence type="ECO:0000313" key="7">
    <source>
        <dbReference type="RefSeq" id="XP_018846317.1"/>
    </source>
</evidence>
<evidence type="ECO:0000256" key="2">
    <source>
        <dbReference type="ARBA" id="ARBA00009965"/>
    </source>
</evidence>
<dbReference type="GO" id="GO:0006828">
    <property type="term" value="P:manganese ion transport"/>
    <property type="evidence" value="ECO:0000318"/>
    <property type="project" value="GO_Central"/>
</dbReference>
<evidence type="ECO:0000256" key="4">
    <source>
        <dbReference type="ARBA" id="ARBA00022989"/>
    </source>
</evidence>
<evidence type="ECO:0000256" key="5">
    <source>
        <dbReference type="ARBA" id="ARBA00023136"/>
    </source>
</evidence>
<dbReference type="Gramene" id="Jr07_32290_p1">
    <property type="protein sequence ID" value="cds.Jr07_32290_p1"/>
    <property type="gene ID" value="Jr07_32290"/>
</dbReference>
<dbReference type="Pfam" id="PF01566">
    <property type="entry name" value="Nramp"/>
    <property type="match status" value="1"/>
</dbReference>